<name>A0A286DUC1_9ACTN</name>
<keyword evidence="2" id="KW-0732">Signal</keyword>
<evidence type="ECO:0008006" key="5">
    <source>
        <dbReference type="Google" id="ProtNLM"/>
    </source>
</evidence>
<evidence type="ECO:0000313" key="3">
    <source>
        <dbReference type="EMBL" id="SOD62266.1"/>
    </source>
</evidence>
<reference evidence="3 4" key="1">
    <citation type="submission" date="2017-09" db="EMBL/GenBank/DDBJ databases">
        <authorList>
            <person name="Ehlers B."/>
            <person name="Leendertz F.H."/>
        </authorList>
    </citation>
    <scope>NUCLEOTIDE SEQUENCE [LARGE SCALE GENOMIC DNA]</scope>
    <source>
        <strain evidence="3 4">CGMCC 4.7095</strain>
    </source>
</reference>
<evidence type="ECO:0000313" key="4">
    <source>
        <dbReference type="Proteomes" id="UP000219072"/>
    </source>
</evidence>
<keyword evidence="4" id="KW-1185">Reference proteome</keyword>
<feature type="chain" id="PRO_5012493380" description="Small secreted hydrophilic protein" evidence="2">
    <location>
        <begin position="24"/>
        <end position="108"/>
    </location>
</feature>
<accession>A0A286DUC1</accession>
<protein>
    <recommendedName>
        <fullName evidence="5">Small secreted hydrophilic protein</fullName>
    </recommendedName>
</protein>
<evidence type="ECO:0000256" key="2">
    <source>
        <dbReference type="SAM" id="SignalP"/>
    </source>
</evidence>
<proteinExistence type="predicted"/>
<gene>
    <name evidence="3" type="ORF">SAMN06297387_10582</name>
</gene>
<dbReference type="RefSeq" id="WP_097230750.1">
    <property type="nucleotide sequence ID" value="NZ_OCNE01000005.1"/>
</dbReference>
<dbReference type="AlphaFoldDB" id="A0A286DUC1"/>
<feature type="signal peptide" evidence="2">
    <location>
        <begin position="1"/>
        <end position="23"/>
    </location>
</feature>
<dbReference type="EMBL" id="OCNE01000005">
    <property type="protein sequence ID" value="SOD62266.1"/>
    <property type="molecule type" value="Genomic_DNA"/>
</dbReference>
<feature type="compositionally biased region" description="Basic and acidic residues" evidence="1">
    <location>
        <begin position="59"/>
        <end position="81"/>
    </location>
</feature>
<organism evidence="3 4">
    <name type="scientific">Streptomyces zhaozhouensis</name>
    <dbReference type="NCBI Taxonomy" id="1300267"/>
    <lineage>
        <taxon>Bacteria</taxon>
        <taxon>Bacillati</taxon>
        <taxon>Actinomycetota</taxon>
        <taxon>Actinomycetes</taxon>
        <taxon>Kitasatosporales</taxon>
        <taxon>Streptomycetaceae</taxon>
        <taxon>Streptomyces</taxon>
    </lineage>
</organism>
<feature type="compositionally biased region" description="Acidic residues" evidence="1">
    <location>
        <begin position="88"/>
        <end position="108"/>
    </location>
</feature>
<sequence length="108" mass="11342">MAFSHRLAVLAAVVLIPVTIAGASHVLGDDTPSPDVAPDVRLQDPSDPAPSASAPPSEPPREDVAPRPRATETSLHDDERPPGAGQDAPDDDDRWDDDGDDEDDGDDD</sequence>
<feature type="region of interest" description="Disordered" evidence="1">
    <location>
        <begin position="24"/>
        <end position="108"/>
    </location>
</feature>
<dbReference type="Proteomes" id="UP000219072">
    <property type="component" value="Unassembled WGS sequence"/>
</dbReference>
<feature type="compositionally biased region" description="Low complexity" evidence="1">
    <location>
        <begin position="45"/>
        <end position="55"/>
    </location>
</feature>
<evidence type="ECO:0000256" key="1">
    <source>
        <dbReference type="SAM" id="MobiDB-lite"/>
    </source>
</evidence>